<evidence type="ECO:0000313" key="2">
    <source>
        <dbReference type="Proteomes" id="UP001232755"/>
    </source>
</evidence>
<protein>
    <submittedName>
        <fullName evidence="1">Uncharacterized protein</fullName>
    </submittedName>
</protein>
<dbReference type="Proteomes" id="UP001232755">
    <property type="component" value="Unassembled WGS sequence"/>
</dbReference>
<dbReference type="EMBL" id="JAUSYP010000001">
    <property type="protein sequence ID" value="MDQ0752419.1"/>
    <property type="molecule type" value="Genomic_DNA"/>
</dbReference>
<gene>
    <name evidence="1" type="ORF">QF034_006650</name>
</gene>
<evidence type="ECO:0000313" key="1">
    <source>
        <dbReference type="EMBL" id="MDQ0752419.1"/>
    </source>
</evidence>
<reference evidence="1 2" key="1">
    <citation type="submission" date="2023-07" db="EMBL/GenBank/DDBJ databases">
        <title>Comparative genomics of wheat-associated soil bacteria to identify genetic determinants of phenazine resistance.</title>
        <authorList>
            <person name="Mouncey N."/>
        </authorList>
    </citation>
    <scope>NUCLEOTIDE SEQUENCE [LARGE SCALE GENOMIC DNA]</scope>
    <source>
        <strain evidence="1 2">B3I12</strain>
    </source>
</reference>
<proteinExistence type="predicted"/>
<organism evidence="1 2">
    <name type="scientific">Streptomyces africanus</name>
    <dbReference type="NCBI Taxonomy" id="231024"/>
    <lineage>
        <taxon>Bacteria</taxon>
        <taxon>Bacillati</taxon>
        <taxon>Actinomycetota</taxon>
        <taxon>Actinomycetes</taxon>
        <taxon>Kitasatosporales</taxon>
        <taxon>Streptomycetaceae</taxon>
        <taxon>Streptomyces</taxon>
    </lineage>
</organism>
<sequence>MNGIEVEAIMFSHQLARNTVDPEVKRQLAQTRYIEAQRRKR</sequence>
<keyword evidence="2" id="KW-1185">Reference proteome</keyword>
<comment type="caution">
    <text evidence="1">The sequence shown here is derived from an EMBL/GenBank/DDBJ whole genome shotgun (WGS) entry which is preliminary data.</text>
</comment>
<accession>A0ABU0QYD4</accession>
<name>A0ABU0QYD4_9ACTN</name>